<comment type="similarity">
    <text evidence="1 2">Belongs to the peptidase M16 family.</text>
</comment>
<dbReference type="EMBL" id="PEVC01000027">
    <property type="protein sequence ID" value="PIV01225.1"/>
    <property type="molecule type" value="Genomic_DNA"/>
</dbReference>
<protein>
    <recommendedName>
        <fullName evidence="7">Insulinase family protein</fullName>
    </recommendedName>
</protein>
<evidence type="ECO:0000313" key="5">
    <source>
        <dbReference type="EMBL" id="PIV01225.1"/>
    </source>
</evidence>
<dbReference type="GO" id="GO:0004222">
    <property type="term" value="F:metalloendopeptidase activity"/>
    <property type="evidence" value="ECO:0007669"/>
    <property type="project" value="InterPro"/>
</dbReference>
<dbReference type="PANTHER" id="PTHR11851:SF49">
    <property type="entry name" value="MITOCHONDRIAL-PROCESSING PEPTIDASE SUBUNIT ALPHA"/>
    <property type="match status" value="1"/>
</dbReference>
<dbReference type="InterPro" id="IPR011249">
    <property type="entry name" value="Metalloenz_LuxS/M16"/>
</dbReference>
<dbReference type="PANTHER" id="PTHR11851">
    <property type="entry name" value="METALLOPROTEASE"/>
    <property type="match status" value="1"/>
</dbReference>
<gene>
    <name evidence="5" type="ORF">COS54_01415</name>
</gene>
<dbReference type="SUPFAM" id="SSF63411">
    <property type="entry name" value="LuxS/MPP-like metallohydrolase"/>
    <property type="match status" value="2"/>
</dbReference>
<proteinExistence type="inferred from homology"/>
<feature type="domain" description="Peptidase M16 C-terminal" evidence="4">
    <location>
        <begin position="166"/>
        <end position="341"/>
    </location>
</feature>
<dbReference type="InterPro" id="IPR007863">
    <property type="entry name" value="Peptidase_M16_C"/>
</dbReference>
<dbReference type="Pfam" id="PF05193">
    <property type="entry name" value="Peptidase_M16_C"/>
    <property type="match status" value="1"/>
</dbReference>
<name>A0A2M7BDP3_9BACT</name>
<evidence type="ECO:0000256" key="1">
    <source>
        <dbReference type="ARBA" id="ARBA00007261"/>
    </source>
</evidence>
<evidence type="ECO:0000256" key="2">
    <source>
        <dbReference type="RuleBase" id="RU004447"/>
    </source>
</evidence>
<dbReference type="AlphaFoldDB" id="A0A2M7BDP3"/>
<feature type="domain" description="Peptidase M16 N-terminal" evidence="3">
    <location>
        <begin position="18"/>
        <end position="157"/>
    </location>
</feature>
<dbReference type="GO" id="GO:0006508">
    <property type="term" value="P:proteolysis"/>
    <property type="evidence" value="ECO:0007669"/>
    <property type="project" value="InterPro"/>
</dbReference>
<evidence type="ECO:0000313" key="6">
    <source>
        <dbReference type="Proteomes" id="UP000229631"/>
    </source>
</evidence>
<dbReference type="GO" id="GO:0046872">
    <property type="term" value="F:metal ion binding"/>
    <property type="evidence" value="ECO:0007669"/>
    <property type="project" value="InterPro"/>
</dbReference>
<dbReference type="Proteomes" id="UP000229631">
    <property type="component" value="Unassembled WGS sequence"/>
</dbReference>
<sequence length="415" mass="47847">MFFTTLANNLQVLYLPFPTTSSVFISLKGKAGRRGEQEKEIGGAHFLEHLFFDGTIKRLSASELSKFLDDQGAQHNGLTGTETVNYFVKILAGKAEFGFEYLSDIYFNSLFRGEDIEKERKVIFEEQAMYKDRPEEVLKQELGSLLYPNQILGRKFYDDQKNLDLLTKEILLNYKKRNYVSQNFILTVAGKITKESALVLAEKYFSQFDQGKIISFPKAEIEKEMKIKIINQNLGQSQLAIGFRGYSRLQVQEKIFCFLLRKILTGGHSSRLYRRLRNELHLIYTVHSGLTCFSDIGDFSLETKMKEENLPQTLNEILREIKKLLTGGITGDELQRAKNLLLSDFLFSLEKFEAYVDYFNSQYLFKNEIVSIEDNAKLIKNTSVQQVMSVAEYIFSDKPKICILTPKLKELSLFL</sequence>
<dbReference type="InterPro" id="IPR050361">
    <property type="entry name" value="MPP/UQCRC_Complex"/>
</dbReference>
<dbReference type="InterPro" id="IPR001431">
    <property type="entry name" value="Pept_M16_Zn_BS"/>
</dbReference>
<evidence type="ECO:0000259" key="3">
    <source>
        <dbReference type="Pfam" id="PF00675"/>
    </source>
</evidence>
<evidence type="ECO:0000259" key="4">
    <source>
        <dbReference type="Pfam" id="PF05193"/>
    </source>
</evidence>
<dbReference type="PROSITE" id="PS00143">
    <property type="entry name" value="INSULINASE"/>
    <property type="match status" value="1"/>
</dbReference>
<comment type="caution">
    <text evidence="5">The sequence shown here is derived from an EMBL/GenBank/DDBJ whole genome shotgun (WGS) entry which is preliminary data.</text>
</comment>
<dbReference type="Pfam" id="PF00675">
    <property type="entry name" value="Peptidase_M16"/>
    <property type="match status" value="1"/>
</dbReference>
<dbReference type="InterPro" id="IPR011765">
    <property type="entry name" value="Pept_M16_N"/>
</dbReference>
<evidence type="ECO:0008006" key="7">
    <source>
        <dbReference type="Google" id="ProtNLM"/>
    </source>
</evidence>
<dbReference type="Gene3D" id="3.30.830.10">
    <property type="entry name" value="Metalloenzyme, LuxS/M16 peptidase-like"/>
    <property type="match status" value="2"/>
</dbReference>
<accession>A0A2M7BDP3</accession>
<organism evidence="5 6">
    <name type="scientific">Candidatus Shapirobacteria bacterium CG03_land_8_20_14_0_80_39_12</name>
    <dbReference type="NCBI Taxonomy" id="1974879"/>
    <lineage>
        <taxon>Bacteria</taxon>
        <taxon>Candidatus Shapironibacteriota</taxon>
    </lineage>
</organism>
<reference evidence="6" key="1">
    <citation type="submission" date="2017-09" db="EMBL/GenBank/DDBJ databases">
        <title>Depth-based differentiation of microbial function through sediment-hosted aquifers and enrichment of novel symbionts in the deep terrestrial subsurface.</title>
        <authorList>
            <person name="Probst A.J."/>
            <person name="Ladd B."/>
            <person name="Jarett J.K."/>
            <person name="Geller-Mcgrath D.E."/>
            <person name="Sieber C.M.K."/>
            <person name="Emerson J.B."/>
            <person name="Anantharaman K."/>
            <person name="Thomas B.C."/>
            <person name="Malmstrom R."/>
            <person name="Stieglmeier M."/>
            <person name="Klingl A."/>
            <person name="Woyke T."/>
            <person name="Ryan C.M."/>
            <person name="Banfield J.F."/>
        </authorList>
    </citation>
    <scope>NUCLEOTIDE SEQUENCE [LARGE SCALE GENOMIC DNA]</scope>
</reference>